<proteinExistence type="predicted"/>
<organism evidence="1">
    <name type="scientific">Iconisemion striatum</name>
    <dbReference type="NCBI Taxonomy" id="60296"/>
    <lineage>
        <taxon>Eukaryota</taxon>
        <taxon>Metazoa</taxon>
        <taxon>Chordata</taxon>
        <taxon>Craniata</taxon>
        <taxon>Vertebrata</taxon>
        <taxon>Euteleostomi</taxon>
        <taxon>Actinopterygii</taxon>
        <taxon>Neopterygii</taxon>
        <taxon>Teleostei</taxon>
        <taxon>Neoteleostei</taxon>
        <taxon>Acanthomorphata</taxon>
        <taxon>Ovalentaria</taxon>
        <taxon>Atherinomorphae</taxon>
        <taxon>Cyprinodontiformes</taxon>
        <taxon>Nothobranchiidae</taxon>
        <taxon>Iconisemion</taxon>
    </lineage>
</organism>
<protein>
    <submittedName>
        <fullName evidence="1">Si:ch211-166e11.5</fullName>
    </submittedName>
</protein>
<name>A0A1A7YZH2_9TELE</name>
<dbReference type="EMBL" id="HADX01013790">
    <property type="protein sequence ID" value="SBP36022.1"/>
    <property type="molecule type" value="Transcribed_RNA"/>
</dbReference>
<reference evidence="1" key="1">
    <citation type="submission" date="2016-05" db="EMBL/GenBank/DDBJ databases">
        <authorList>
            <person name="Lavstsen T."/>
            <person name="Jespersen J.S."/>
        </authorList>
    </citation>
    <scope>NUCLEOTIDE SEQUENCE</scope>
    <source>
        <tissue evidence="1">Brain</tissue>
    </source>
</reference>
<dbReference type="AlphaFoldDB" id="A0A1A7YZH2"/>
<feature type="non-terminal residue" evidence="1">
    <location>
        <position position="1"/>
    </location>
</feature>
<accession>A0A1A7YZH2</accession>
<gene>
    <name evidence="1" type="primary">SI:CH211-166E11.5</name>
</gene>
<reference evidence="1" key="2">
    <citation type="submission" date="2016-06" db="EMBL/GenBank/DDBJ databases">
        <title>The genome of a short-lived fish provides insights into sex chromosome evolution and the genetic control of aging.</title>
        <authorList>
            <person name="Reichwald K."/>
            <person name="Felder M."/>
            <person name="Petzold A."/>
            <person name="Koch P."/>
            <person name="Groth M."/>
            <person name="Platzer M."/>
        </authorList>
    </citation>
    <scope>NUCLEOTIDE SEQUENCE</scope>
    <source>
        <tissue evidence="1">Brain</tissue>
    </source>
</reference>
<sequence length="40" mass="4616">SLAAVERQDEEDMDAKVISLLQEMKSDHHSYQPWISEEGL</sequence>
<evidence type="ECO:0000313" key="1">
    <source>
        <dbReference type="EMBL" id="SBP36022.1"/>
    </source>
</evidence>